<evidence type="ECO:0000256" key="1">
    <source>
        <dbReference type="SAM" id="MobiDB-lite"/>
    </source>
</evidence>
<reference evidence="2 3" key="1">
    <citation type="journal article" date="2020" name="BMC Genomics">
        <title>Intraspecific diversification of the crop wild relative Brassica cretica Lam. using demographic model selection.</title>
        <authorList>
            <person name="Kioukis A."/>
            <person name="Michalopoulou V.A."/>
            <person name="Briers L."/>
            <person name="Pirintsos S."/>
            <person name="Studholme D.J."/>
            <person name="Pavlidis P."/>
            <person name="Sarris P.F."/>
        </authorList>
    </citation>
    <scope>NUCLEOTIDE SEQUENCE [LARGE SCALE GENOMIC DNA]</scope>
    <source>
        <strain evidence="3">cv. PFS-1207/04</strain>
    </source>
</reference>
<dbReference type="EMBL" id="QGKV02000299">
    <property type="protein sequence ID" value="KAF3596055.1"/>
    <property type="molecule type" value="Genomic_DNA"/>
</dbReference>
<evidence type="ECO:0000313" key="2">
    <source>
        <dbReference type="EMBL" id="KAF3596055.1"/>
    </source>
</evidence>
<organism evidence="2 3">
    <name type="scientific">Brassica cretica</name>
    <name type="common">Mustard</name>
    <dbReference type="NCBI Taxonomy" id="69181"/>
    <lineage>
        <taxon>Eukaryota</taxon>
        <taxon>Viridiplantae</taxon>
        <taxon>Streptophyta</taxon>
        <taxon>Embryophyta</taxon>
        <taxon>Tracheophyta</taxon>
        <taxon>Spermatophyta</taxon>
        <taxon>Magnoliopsida</taxon>
        <taxon>eudicotyledons</taxon>
        <taxon>Gunneridae</taxon>
        <taxon>Pentapetalae</taxon>
        <taxon>rosids</taxon>
        <taxon>malvids</taxon>
        <taxon>Brassicales</taxon>
        <taxon>Brassicaceae</taxon>
        <taxon>Brassiceae</taxon>
        <taxon>Brassica</taxon>
    </lineage>
</organism>
<feature type="compositionally biased region" description="Basic and acidic residues" evidence="1">
    <location>
        <begin position="62"/>
        <end position="79"/>
    </location>
</feature>
<proteinExistence type="predicted"/>
<name>A0ABQ7EHQ0_BRACR</name>
<comment type="caution">
    <text evidence="2">The sequence shown here is derived from an EMBL/GenBank/DDBJ whole genome shotgun (WGS) entry which is preliminary data.</text>
</comment>
<protein>
    <submittedName>
        <fullName evidence="2">Uncharacterized protein</fullName>
    </submittedName>
</protein>
<accession>A0ABQ7EHQ0</accession>
<keyword evidence="3" id="KW-1185">Reference proteome</keyword>
<gene>
    <name evidence="2" type="ORF">DY000_02022917</name>
</gene>
<feature type="region of interest" description="Disordered" evidence="1">
    <location>
        <begin position="1"/>
        <end position="79"/>
    </location>
</feature>
<evidence type="ECO:0000313" key="3">
    <source>
        <dbReference type="Proteomes" id="UP000266723"/>
    </source>
</evidence>
<dbReference type="Proteomes" id="UP000266723">
    <property type="component" value="Unassembled WGS sequence"/>
</dbReference>
<sequence length="101" mass="10654">MSRLQSAPDLTEFPPLVVEKSTGSSMQREVDAVLAVIPEGDEGALNGGEDANGGEEDANGGEEVREGGSEGGKEAEKEIETQQQLLDVANVNETQMKVHES</sequence>